<dbReference type="Proteomes" id="UP000262825">
    <property type="component" value="Unassembled WGS sequence"/>
</dbReference>
<protein>
    <submittedName>
        <fullName evidence="2">Related to Sporulation-specific protein SPO7</fullName>
    </submittedName>
</protein>
<sequence length="290" mass="34103">MENITINIEASDKTILKKTSRSSSISSNSTMNTTSTKILKSDISPSSMIFRNLLILEDDLRRQYKQQVILKYEFTCFLSTLTGFAGFAFYHLYIIGNYTNFYYQFILCFILITIALFHLSGEYRRTIVIPRKFFSFTNKGLRQFNTKLVKNYYTLQHFIYNTILVEKLIDILLSLNISIINKLMAIANDSYTLNSDTDNNSGIVTGATDSKGNNNVLKRVAIKISKHVDFTLQKRKIWFQTNLQNDVKLILNPRAFSNEIREGWELYRDEFWARERQRRYKRLCERMEKL</sequence>
<reference evidence="3" key="1">
    <citation type="submission" date="2018-06" db="EMBL/GenBank/DDBJ databases">
        <authorList>
            <person name="Guldener U."/>
        </authorList>
    </citation>
    <scope>NUCLEOTIDE SEQUENCE [LARGE SCALE GENOMIC DNA]</scope>
    <source>
        <strain evidence="3">UTAD17</strain>
    </source>
</reference>
<proteinExistence type="predicted"/>
<dbReference type="GO" id="GO:0019888">
    <property type="term" value="F:protein phosphatase regulator activity"/>
    <property type="evidence" value="ECO:0007669"/>
    <property type="project" value="InterPro"/>
</dbReference>
<keyword evidence="1" id="KW-0812">Transmembrane</keyword>
<accession>A0A376B7M1</accession>
<dbReference type="AlphaFoldDB" id="A0A376B7M1"/>
<feature type="transmembrane region" description="Helical" evidence="1">
    <location>
        <begin position="72"/>
        <end position="95"/>
    </location>
</feature>
<keyword evidence="3" id="KW-1185">Reference proteome</keyword>
<dbReference type="OrthoDB" id="5599171at2759"/>
<evidence type="ECO:0000313" key="2">
    <source>
        <dbReference type="EMBL" id="SSD60687.1"/>
    </source>
</evidence>
<gene>
    <name evidence="2" type="ORF">SCODWIG_02448</name>
</gene>
<evidence type="ECO:0000256" key="1">
    <source>
        <dbReference type="SAM" id="Phobius"/>
    </source>
</evidence>
<name>A0A376B7M1_9ASCO</name>
<organism evidence="2 3">
    <name type="scientific">Saccharomycodes ludwigii</name>
    <dbReference type="NCBI Taxonomy" id="36035"/>
    <lineage>
        <taxon>Eukaryota</taxon>
        <taxon>Fungi</taxon>
        <taxon>Dikarya</taxon>
        <taxon>Ascomycota</taxon>
        <taxon>Saccharomycotina</taxon>
        <taxon>Saccharomycetes</taxon>
        <taxon>Saccharomycodales</taxon>
        <taxon>Saccharomycodaceae</taxon>
        <taxon>Saccharomycodes</taxon>
    </lineage>
</organism>
<evidence type="ECO:0000313" key="3">
    <source>
        <dbReference type="Proteomes" id="UP000262825"/>
    </source>
</evidence>
<dbReference type="GO" id="GO:0006998">
    <property type="term" value="P:nuclear envelope organization"/>
    <property type="evidence" value="ECO:0007669"/>
    <property type="project" value="TreeGrafter"/>
</dbReference>
<dbReference type="InterPro" id="IPR005605">
    <property type="entry name" value="Spo7"/>
</dbReference>
<dbReference type="GO" id="GO:0071595">
    <property type="term" value="C:Nem1-Spo7 phosphatase complex"/>
    <property type="evidence" value="ECO:0007669"/>
    <property type="project" value="TreeGrafter"/>
</dbReference>
<dbReference type="VEuPathDB" id="FungiDB:SCODWIG_02448"/>
<feature type="transmembrane region" description="Helical" evidence="1">
    <location>
        <begin position="101"/>
        <end position="121"/>
    </location>
</feature>
<dbReference type="PANTHER" id="PTHR28249">
    <property type="entry name" value="SPORULATION-SPECIFIC PROTEIN SPO7"/>
    <property type="match status" value="1"/>
</dbReference>
<dbReference type="GO" id="GO:0004721">
    <property type="term" value="F:phosphoprotein phosphatase activity"/>
    <property type="evidence" value="ECO:0007669"/>
    <property type="project" value="TreeGrafter"/>
</dbReference>
<dbReference type="Pfam" id="PF03907">
    <property type="entry name" value="Spo7"/>
    <property type="match status" value="1"/>
</dbReference>
<keyword evidence="1" id="KW-1133">Transmembrane helix</keyword>
<dbReference type="EMBL" id="UFAJ01000421">
    <property type="protein sequence ID" value="SSD60687.1"/>
    <property type="molecule type" value="Genomic_DNA"/>
</dbReference>
<dbReference type="PANTHER" id="PTHR28249:SF1">
    <property type="entry name" value="SPORULATION-SPECIFIC PROTEIN SPO7"/>
    <property type="match status" value="1"/>
</dbReference>
<keyword evidence="1" id="KW-0472">Membrane</keyword>